<proteinExistence type="predicted"/>
<evidence type="ECO:0000313" key="2">
    <source>
        <dbReference type="Proteomes" id="UP000593818"/>
    </source>
</evidence>
<dbReference type="EMBL" id="CP063450">
    <property type="protein sequence ID" value="QOW01120.1"/>
    <property type="molecule type" value="Genomic_DNA"/>
</dbReference>
<name>A0A7M2XTL0_9NOCA</name>
<organism evidence="1 2">
    <name type="scientific">Rhodococcus pyridinivorans</name>
    <dbReference type="NCBI Taxonomy" id="103816"/>
    <lineage>
        <taxon>Bacteria</taxon>
        <taxon>Bacillati</taxon>
        <taxon>Actinomycetota</taxon>
        <taxon>Actinomycetes</taxon>
        <taxon>Mycobacteriales</taxon>
        <taxon>Nocardiaceae</taxon>
        <taxon>Rhodococcus</taxon>
    </lineage>
</organism>
<accession>A0A7M2XTL0</accession>
<dbReference type="AlphaFoldDB" id="A0A7M2XTL0"/>
<gene>
    <name evidence="1" type="ORF">INP59_07290</name>
</gene>
<reference evidence="1 2" key="1">
    <citation type="submission" date="2020-10" db="EMBL/GenBank/DDBJ databases">
        <title>Whole genome sequence of oil-degrading bacteria Rhodococcus pyridinivorans strain 5Ap.</title>
        <authorList>
            <person name="Akhremchuk A.E."/>
            <person name="Valentovich L.N."/>
            <person name="Charniauskaya M.I."/>
            <person name="Bukliarevich H.A."/>
            <person name="Titok M.A."/>
        </authorList>
    </citation>
    <scope>NUCLEOTIDE SEQUENCE [LARGE SCALE GENOMIC DNA]</scope>
    <source>
        <strain evidence="1 2">5Ap</strain>
    </source>
</reference>
<protein>
    <submittedName>
        <fullName evidence="1">Uncharacterized protein</fullName>
    </submittedName>
</protein>
<sequence>MKRRSTELVEALQMIDTTVDESAREQVMGWVREHYEARQGGTIVGMFQRCYLGAPYVDHKLDLVGNIVHHYAGSETVEFPYSQARGLVRSDAYAFIEIYSDGTLVPVRPDGTAIRMPG</sequence>
<keyword evidence="2" id="KW-1185">Reference proteome</keyword>
<dbReference type="Proteomes" id="UP000593818">
    <property type="component" value="Chromosome"/>
</dbReference>
<evidence type="ECO:0000313" key="1">
    <source>
        <dbReference type="EMBL" id="QOW01120.1"/>
    </source>
</evidence>